<sequence length="54" mass="6387">MRLEEMERRLAEFEGQNVQNEMEKGWAEEDEELVEEPVPTFNVQEAKHPSAGRR</sequence>
<dbReference type="Proteomes" id="UP000887581">
    <property type="component" value="Unplaced"/>
</dbReference>
<protein>
    <submittedName>
        <fullName evidence="3">Uncharacterized protein</fullName>
    </submittedName>
</protein>
<evidence type="ECO:0000313" key="3">
    <source>
        <dbReference type="WBParaSite" id="sdigi.contig801.g9789.t1"/>
    </source>
</evidence>
<keyword evidence="2" id="KW-1185">Reference proteome</keyword>
<feature type="region of interest" description="Disordered" evidence="1">
    <location>
        <begin position="14"/>
        <end position="54"/>
    </location>
</feature>
<reference evidence="3" key="1">
    <citation type="submission" date="2022-11" db="UniProtKB">
        <authorList>
            <consortium name="WormBaseParasite"/>
        </authorList>
    </citation>
    <scope>IDENTIFICATION</scope>
</reference>
<dbReference type="AlphaFoldDB" id="A0A915Q2M6"/>
<accession>A0A915Q2M6</accession>
<organism evidence="2 3">
    <name type="scientific">Setaria digitata</name>
    <dbReference type="NCBI Taxonomy" id="48799"/>
    <lineage>
        <taxon>Eukaryota</taxon>
        <taxon>Metazoa</taxon>
        <taxon>Ecdysozoa</taxon>
        <taxon>Nematoda</taxon>
        <taxon>Chromadorea</taxon>
        <taxon>Rhabditida</taxon>
        <taxon>Spirurina</taxon>
        <taxon>Spiruromorpha</taxon>
        <taxon>Filarioidea</taxon>
        <taxon>Setariidae</taxon>
        <taxon>Setaria</taxon>
    </lineage>
</organism>
<name>A0A915Q2M6_9BILA</name>
<proteinExistence type="predicted"/>
<evidence type="ECO:0000313" key="2">
    <source>
        <dbReference type="Proteomes" id="UP000887581"/>
    </source>
</evidence>
<dbReference type="WBParaSite" id="sdigi.contig801.g9789.t1">
    <property type="protein sequence ID" value="sdigi.contig801.g9789.t1"/>
    <property type="gene ID" value="sdigi.contig801.g9789"/>
</dbReference>
<evidence type="ECO:0000256" key="1">
    <source>
        <dbReference type="SAM" id="MobiDB-lite"/>
    </source>
</evidence>